<dbReference type="Gene3D" id="3.40.50.620">
    <property type="entry name" value="HUPs"/>
    <property type="match status" value="1"/>
</dbReference>
<sequence length="256" mass="29265">MEVLITKLISILLVPPGLFFTFILSGIIIRFRFYRSGQIIFYTGLISLILISIPLVSSSLVNITQSEYPLTNEKMDKVAAKAIVILGGGRYADAPEYEYKDTVSMFTLERCRYGTYLQRKMKLPILVTGGSIYGGRVAEAVLMKQVIENSFIGVAHWTEDKSRTTYENAIFSYKMLNSGRNENTTIILVTHALHMARATEAFEQAGFKVIPAPMGFHTSDTRPFYMKIFPTIFSARMSTLVFHEWLGRLWYRIRYY</sequence>
<evidence type="ECO:0000313" key="3">
    <source>
        <dbReference type="EMBL" id="VAW93866.1"/>
    </source>
</evidence>
<feature type="transmembrane region" description="Helical" evidence="1">
    <location>
        <begin position="6"/>
        <end position="27"/>
    </location>
</feature>
<dbReference type="GO" id="GO:0043164">
    <property type="term" value="P:Gram-negative-bacterium-type cell wall biogenesis"/>
    <property type="evidence" value="ECO:0007669"/>
    <property type="project" value="TreeGrafter"/>
</dbReference>
<dbReference type="PANTHER" id="PTHR30336">
    <property type="entry name" value="INNER MEMBRANE PROTEIN, PROBABLE PERMEASE"/>
    <property type="match status" value="1"/>
</dbReference>
<feature type="transmembrane region" description="Helical" evidence="1">
    <location>
        <begin position="39"/>
        <end position="61"/>
    </location>
</feature>
<keyword evidence="1" id="KW-0812">Transmembrane</keyword>
<evidence type="ECO:0000256" key="1">
    <source>
        <dbReference type="SAM" id="Phobius"/>
    </source>
</evidence>
<keyword evidence="1" id="KW-1133">Transmembrane helix</keyword>
<dbReference type="InterPro" id="IPR051599">
    <property type="entry name" value="Cell_Envelope_Assoc"/>
</dbReference>
<dbReference type="PANTHER" id="PTHR30336:SF4">
    <property type="entry name" value="ENVELOPE BIOGENESIS FACTOR ELYC"/>
    <property type="match status" value="1"/>
</dbReference>
<dbReference type="InterPro" id="IPR003848">
    <property type="entry name" value="DUF218"/>
</dbReference>
<organism evidence="3">
    <name type="scientific">hydrothermal vent metagenome</name>
    <dbReference type="NCBI Taxonomy" id="652676"/>
    <lineage>
        <taxon>unclassified sequences</taxon>
        <taxon>metagenomes</taxon>
        <taxon>ecological metagenomes</taxon>
    </lineage>
</organism>
<reference evidence="3" key="1">
    <citation type="submission" date="2018-06" db="EMBL/GenBank/DDBJ databases">
        <authorList>
            <person name="Zhirakovskaya E."/>
        </authorList>
    </citation>
    <scope>NUCLEOTIDE SEQUENCE</scope>
</reference>
<gene>
    <name evidence="3" type="ORF">MNBD_GAMMA21-159</name>
</gene>
<dbReference type="GO" id="GO:0005886">
    <property type="term" value="C:plasma membrane"/>
    <property type="evidence" value="ECO:0007669"/>
    <property type="project" value="TreeGrafter"/>
</dbReference>
<dbReference type="InterPro" id="IPR014729">
    <property type="entry name" value="Rossmann-like_a/b/a_fold"/>
</dbReference>
<accession>A0A3B1AMH6</accession>
<keyword evidence="1" id="KW-0472">Membrane</keyword>
<proteinExistence type="predicted"/>
<name>A0A3B1AMH6_9ZZZZ</name>
<feature type="domain" description="DUF218" evidence="2">
    <location>
        <begin position="82"/>
        <end position="247"/>
    </location>
</feature>
<dbReference type="GO" id="GO:0000270">
    <property type="term" value="P:peptidoglycan metabolic process"/>
    <property type="evidence" value="ECO:0007669"/>
    <property type="project" value="TreeGrafter"/>
</dbReference>
<evidence type="ECO:0000259" key="2">
    <source>
        <dbReference type="Pfam" id="PF02698"/>
    </source>
</evidence>
<dbReference type="AlphaFoldDB" id="A0A3B1AMH6"/>
<dbReference type="CDD" id="cd06259">
    <property type="entry name" value="YdcF-like"/>
    <property type="match status" value="1"/>
</dbReference>
<protein>
    <recommendedName>
        <fullName evidence="2">DUF218 domain-containing protein</fullName>
    </recommendedName>
</protein>
<dbReference type="EMBL" id="UOFR01000023">
    <property type="protein sequence ID" value="VAW93866.1"/>
    <property type="molecule type" value="Genomic_DNA"/>
</dbReference>
<dbReference type="Pfam" id="PF02698">
    <property type="entry name" value="DUF218"/>
    <property type="match status" value="1"/>
</dbReference>